<evidence type="ECO:0000313" key="5">
    <source>
        <dbReference type="Proteomes" id="UP001273531"/>
    </source>
</evidence>
<evidence type="ECO:0000256" key="3">
    <source>
        <dbReference type="RuleBase" id="RU003707"/>
    </source>
</evidence>
<name>A0ABU3Y4U6_9SPHN</name>
<dbReference type="InterPro" id="IPR029045">
    <property type="entry name" value="ClpP/crotonase-like_dom_sf"/>
</dbReference>
<dbReference type="SUPFAM" id="SSF52096">
    <property type="entry name" value="ClpP/crotonase"/>
    <property type="match status" value="1"/>
</dbReference>
<evidence type="ECO:0000256" key="2">
    <source>
        <dbReference type="ARBA" id="ARBA00023239"/>
    </source>
</evidence>
<dbReference type="InterPro" id="IPR001753">
    <property type="entry name" value="Enoyl-CoA_hydra/iso"/>
</dbReference>
<dbReference type="Pfam" id="PF00378">
    <property type="entry name" value="ECH_1"/>
    <property type="match status" value="1"/>
</dbReference>
<comment type="caution">
    <text evidence="4">The sequence shown here is derived from an EMBL/GenBank/DDBJ whole genome shotgun (WGS) entry which is preliminary data.</text>
</comment>
<evidence type="ECO:0000256" key="1">
    <source>
        <dbReference type="ARBA" id="ARBA00005254"/>
    </source>
</evidence>
<dbReference type="EMBL" id="JAWJEJ010000001">
    <property type="protein sequence ID" value="MDV3456384.1"/>
    <property type="molecule type" value="Genomic_DNA"/>
</dbReference>
<reference evidence="4 5" key="1">
    <citation type="submission" date="2023-10" db="EMBL/GenBank/DDBJ databases">
        <title>Sphingomonas sp. HF-S4 16S ribosomal RNA gene Genome sequencing and assembly.</title>
        <authorList>
            <person name="Lee H."/>
        </authorList>
    </citation>
    <scope>NUCLEOTIDE SEQUENCE [LARGE SCALE GENOMIC DNA]</scope>
    <source>
        <strain evidence="4 5">HF-S4</strain>
    </source>
</reference>
<proteinExistence type="inferred from homology"/>
<keyword evidence="2" id="KW-0456">Lyase</keyword>
<comment type="similarity">
    <text evidence="1 3">Belongs to the enoyl-CoA hydratase/isomerase family.</text>
</comment>
<dbReference type="InterPro" id="IPR014748">
    <property type="entry name" value="Enoyl-CoA_hydra_C"/>
</dbReference>
<sequence>MIHLTRDGPVATLSLARPEAKNALPIAAWNALAAALGEVGDARAVILRSDVPGIFSAGADVREFEALQADPALRTAFRIAMRAAIEALAALPMPVIAAIDGGCFGAAVALVLAADIRIAGDRAEFATTPARLGLGYPQQDVARLRAQVGKGMASLLLFTGDRIVPDEAKRIGLVELRAKKAGETAAALAAAIAENAPQAVRLLKQTLAGGEGLGQAFEDAFGGAEFAEGLAAFRARRKPAYR</sequence>
<dbReference type="PROSITE" id="PS00166">
    <property type="entry name" value="ENOYL_COA_HYDRATASE"/>
    <property type="match status" value="1"/>
</dbReference>
<dbReference type="InterPro" id="IPR018376">
    <property type="entry name" value="Enoyl-CoA_hyd/isom_CS"/>
</dbReference>
<dbReference type="Proteomes" id="UP001273531">
    <property type="component" value="Unassembled WGS sequence"/>
</dbReference>
<dbReference type="CDD" id="cd06558">
    <property type="entry name" value="crotonase-like"/>
    <property type="match status" value="1"/>
</dbReference>
<dbReference type="RefSeq" id="WP_317225570.1">
    <property type="nucleotide sequence ID" value="NZ_JAWJEJ010000001.1"/>
</dbReference>
<dbReference type="Gene3D" id="1.10.12.10">
    <property type="entry name" value="Lyase 2-enoyl-coa Hydratase, Chain A, domain 2"/>
    <property type="match status" value="1"/>
</dbReference>
<keyword evidence="5" id="KW-1185">Reference proteome</keyword>
<evidence type="ECO:0000313" key="4">
    <source>
        <dbReference type="EMBL" id="MDV3456384.1"/>
    </source>
</evidence>
<gene>
    <name evidence="4" type="ORF">RZN05_05265</name>
</gene>
<protein>
    <submittedName>
        <fullName evidence="4">Enoyl-CoA hydratase/isomerase family protein</fullName>
    </submittedName>
</protein>
<organism evidence="4 5">
    <name type="scientific">Sphingomonas agrestis</name>
    <dbReference type="NCBI Taxonomy" id="3080540"/>
    <lineage>
        <taxon>Bacteria</taxon>
        <taxon>Pseudomonadati</taxon>
        <taxon>Pseudomonadota</taxon>
        <taxon>Alphaproteobacteria</taxon>
        <taxon>Sphingomonadales</taxon>
        <taxon>Sphingomonadaceae</taxon>
        <taxon>Sphingomonas</taxon>
    </lineage>
</organism>
<dbReference type="PANTHER" id="PTHR11941:SF54">
    <property type="entry name" value="ENOYL-COA HYDRATASE, MITOCHONDRIAL"/>
    <property type="match status" value="1"/>
</dbReference>
<dbReference type="PANTHER" id="PTHR11941">
    <property type="entry name" value="ENOYL-COA HYDRATASE-RELATED"/>
    <property type="match status" value="1"/>
</dbReference>
<accession>A0ABU3Y4U6</accession>
<dbReference type="Gene3D" id="3.90.226.10">
    <property type="entry name" value="2-enoyl-CoA Hydratase, Chain A, domain 1"/>
    <property type="match status" value="1"/>
</dbReference>